<dbReference type="InterPro" id="IPR009027">
    <property type="entry name" value="Ribosomal_bL9/RNase_H1_N"/>
</dbReference>
<keyword evidence="4" id="KW-1185">Reference proteome</keyword>
<feature type="compositionally biased region" description="Basic residues" evidence="1">
    <location>
        <begin position="28"/>
        <end position="37"/>
    </location>
</feature>
<feature type="region of interest" description="Disordered" evidence="1">
    <location>
        <begin position="28"/>
        <end position="107"/>
    </location>
</feature>
<evidence type="ECO:0000259" key="2">
    <source>
        <dbReference type="Pfam" id="PF01693"/>
    </source>
</evidence>
<dbReference type="InterPro" id="IPR011320">
    <property type="entry name" value="RNase_H1_N"/>
</dbReference>
<dbReference type="InterPro" id="IPR037056">
    <property type="entry name" value="RNase_H1_N_sf"/>
</dbReference>
<reference evidence="3 4" key="1">
    <citation type="journal article" date="2019" name="Nat. Ecol. Evol.">
        <title>Megaphylogeny resolves global patterns of mushroom evolution.</title>
        <authorList>
            <person name="Varga T."/>
            <person name="Krizsan K."/>
            <person name="Foldi C."/>
            <person name="Dima B."/>
            <person name="Sanchez-Garcia M."/>
            <person name="Sanchez-Ramirez S."/>
            <person name="Szollosi G.J."/>
            <person name="Szarkandi J.G."/>
            <person name="Papp V."/>
            <person name="Albert L."/>
            <person name="Andreopoulos W."/>
            <person name="Angelini C."/>
            <person name="Antonin V."/>
            <person name="Barry K.W."/>
            <person name="Bougher N.L."/>
            <person name="Buchanan P."/>
            <person name="Buyck B."/>
            <person name="Bense V."/>
            <person name="Catcheside P."/>
            <person name="Chovatia M."/>
            <person name="Cooper J."/>
            <person name="Damon W."/>
            <person name="Desjardin D."/>
            <person name="Finy P."/>
            <person name="Geml J."/>
            <person name="Haridas S."/>
            <person name="Hughes K."/>
            <person name="Justo A."/>
            <person name="Karasinski D."/>
            <person name="Kautmanova I."/>
            <person name="Kiss B."/>
            <person name="Kocsube S."/>
            <person name="Kotiranta H."/>
            <person name="LaButti K.M."/>
            <person name="Lechner B.E."/>
            <person name="Liimatainen K."/>
            <person name="Lipzen A."/>
            <person name="Lukacs Z."/>
            <person name="Mihaltcheva S."/>
            <person name="Morgado L.N."/>
            <person name="Niskanen T."/>
            <person name="Noordeloos M.E."/>
            <person name="Ohm R.A."/>
            <person name="Ortiz-Santana B."/>
            <person name="Ovrebo C."/>
            <person name="Racz N."/>
            <person name="Riley R."/>
            <person name="Savchenko A."/>
            <person name="Shiryaev A."/>
            <person name="Soop K."/>
            <person name="Spirin V."/>
            <person name="Szebenyi C."/>
            <person name="Tomsovsky M."/>
            <person name="Tulloss R.E."/>
            <person name="Uehling J."/>
            <person name="Grigoriev I.V."/>
            <person name="Vagvolgyi C."/>
            <person name="Papp T."/>
            <person name="Martin F.M."/>
            <person name="Miettinen O."/>
            <person name="Hibbett D.S."/>
            <person name="Nagy L.G."/>
        </authorList>
    </citation>
    <scope>NUCLEOTIDE SEQUENCE [LARGE SCALE GENOMIC DNA]</scope>
    <source>
        <strain evidence="3 4">CBS 962.96</strain>
    </source>
</reference>
<dbReference type="Gene3D" id="3.40.970.10">
    <property type="entry name" value="Ribonuclease H1, N-terminal domain"/>
    <property type="match status" value="1"/>
</dbReference>
<accession>A0A4S8KTD9</accession>
<dbReference type="Pfam" id="PF01693">
    <property type="entry name" value="Cauli_VI"/>
    <property type="match status" value="1"/>
</dbReference>
<proteinExistence type="predicted"/>
<gene>
    <name evidence="3" type="ORF">K435DRAFT_875877</name>
</gene>
<feature type="region of interest" description="Disordered" evidence="1">
    <location>
        <begin position="120"/>
        <end position="182"/>
    </location>
</feature>
<feature type="compositionally biased region" description="Low complexity" evidence="1">
    <location>
        <begin position="129"/>
        <end position="144"/>
    </location>
</feature>
<evidence type="ECO:0000313" key="4">
    <source>
        <dbReference type="Proteomes" id="UP000297245"/>
    </source>
</evidence>
<feature type="domain" description="Ribonuclease H1 N-terminal" evidence="2">
    <location>
        <begin position="208"/>
        <end position="249"/>
    </location>
</feature>
<feature type="compositionally biased region" description="Basic and acidic residues" evidence="1">
    <location>
        <begin position="61"/>
        <end position="70"/>
    </location>
</feature>
<name>A0A4S8KTD9_DENBC</name>
<protein>
    <recommendedName>
        <fullName evidence="2">Ribonuclease H1 N-terminal domain-containing protein</fullName>
    </recommendedName>
</protein>
<evidence type="ECO:0000313" key="3">
    <source>
        <dbReference type="EMBL" id="THU79112.1"/>
    </source>
</evidence>
<dbReference type="OrthoDB" id="3270804at2759"/>
<dbReference type="EMBL" id="ML180076">
    <property type="protein sequence ID" value="THU79112.1"/>
    <property type="molecule type" value="Genomic_DNA"/>
</dbReference>
<sequence length="289" mass="30416">MVGISPLSLSLYHLVSNAALIFRASIHKKKPKGKGKQKVGPGRGPVDTQQTTDGNRKRIRKEQSKGDTVKQMKGLSLGENDDQSDSGMRTSDFFDSDSADSSGPECVSCPCTPAKARILGPTSPPPYSAVAPETPTAAPTPQRTLTGASPASFPEIASLPLQNSPGPSRIRRANGPASPTVGLSPITYSRAHLTGSPGQKNFAKKFSAYAVYKGRSVGVSTRWADVAQIVNSNSGALFKGFPSLQMAQESYDLVKSAGLVSLMALEDSGRSEPTYVVLQGVAPGVYHGR</sequence>
<evidence type="ECO:0000256" key="1">
    <source>
        <dbReference type="SAM" id="MobiDB-lite"/>
    </source>
</evidence>
<dbReference type="Proteomes" id="UP000297245">
    <property type="component" value="Unassembled WGS sequence"/>
</dbReference>
<dbReference type="AlphaFoldDB" id="A0A4S8KTD9"/>
<organism evidence="3 4">
    <name type="scientific">Dendrothele bispora (strain CBS 962.96)</name>
    <dbReference type="NCBI Taxonomy" id="1314807"/>
    <lineage>
        <taxon>Eukaryota</taxon>
        <taxon>Fungi</taxon>
        <taxon>Dikarya</taxon>
        <taxon>Basidiomycota</taxon>
        <taxon>Agaricomycotina</taxon>
        <taxon>Agaricomycetes</taxon>
        <taxon>Agaricomycetidae</taxon>
        <taxon>Agaricales</taxon>
        <taxon>Agaricales incertae sedis</taxon>
        <taxon>Dendrothele</taxon>
    </lineage>
</organism>
<dbReference type="SUPFAM" id="SSF55658">
    <property type="entry name" value="L9 N-domain-like"/>
    <property type="match status" value="1"/>
</dbReference>